<dbReference type="GO" id="GO:0003677">
    <property type="term" value="F:DNA binding"/>
    <property type="evidence" value="ECO:0007669"/>
    <property type="project" value="InterPro"/>
</dbReference>
<dbReference type="InterPro" id="IPR010359">
    <property type="entry name" value="IrrE_HExxH"/>
</dbReference>
<evidence type="ECO:0000259" key="2">
    <source>
        <dbReference type="PROSITE" id="PS50943"/>
    </source>
</evidence>
<dbReference type="Gene3D" id="1.10.260.40">
    <property type="entry name" value="lambda repressor-like DNA-binding domains"/>
    <property type="match status" value="1"/>
</dbReference>
<proteinExistence type="inferred from homology"/>
<evidence type="ECO:0000313" key="4">
    <source>
        <dbReference type="Proteomes" id="UP000012112"/>
    </source>
</evidence>
<dbReference type="Gene3D" id="1.10.10.2910">
    <property type="match status" value="1"/>
</dbReference>
<evidence type="ECO:0000313" key="3">
    <source>
        <dbReference type="EMBL" id="EMO55160.1"/>
    </source>
</evidence>
<comment type="caution">
    <text evidence="3">The sequence shown here is derived from an EMBL/GenBank/DDBJ whole genome shotgun (WGS) entry which is preliminary data.</text>
</comment>
<dbReference type="PANTHER" id="PTHR43236">
    <property type="entry name" value="ANTITOXIN HIGA1"/>
    <property type="match status" value="1"/>
</dbReference>
<dbReference type="InterPro" id="IPR052345">
    <property type="entry name" value="Rad_response_metalloprotease"/>
</dbReference>
<name>M6VE70_9LEPT</name>
<dbReference type="AlphaFoldDB" id="M6VE70"/>
<dbReference type="SMART" id="SM00530">
    <property type="entry name" value="HTH_XRE"/>
    <property type="match status" value="1"/>
</dbReference>
<protein>
    <submittedName>
        <fullName evidence="3">PF06114 domain protein</fullName>
    </submittedName>
</protein>
<gene>
    <name evidence="3" type="ORF">LEP1GSC172_4061</name>
</gene>
<dbReference type="Pfam" id="PF01381">
    <property type="entry name" value="HTH_3"/>
    <property type="match status" value="1"/>
</dbReference>
<dbReference type="Pfam" id="PF06114">
    <property type="entry name" value="Peptidase_M78"/>
    <property type="match status" value="1"/>
</dbReference>
<accession>M6VE70</accession>
<organism evidence="3 4">
    <name type="scientific">Leptospira noguchii</name>
    <dbReference type="NCBI Taxonomy" id="28182"/>
    <lineage>
        <taxon>Bacteria</taxon>
        <taxon>Pseudomonadati</taxon>
        <taxon>Spirochaetota</taxon>
        <taxon>Spirochaetia</taxon>
        <taxon>Leptospirales</taxon>
        <taxon>Leptospiraceae</taxon>
        <taxon>Leptospira</taxon>
    </lineage>
</organism>
<dbReference type="EMBL" id="AKWD02000013">
    <property type="protein sequence ID" value="EMO55160.1"/>
    <property type="molecule type" value="Genomic_DNA"/>
</dbReference>
<comment type="similarity">
    <text evidence="1">Belongs to the short-chain fatty acyl-CoA assimilation regulator (ScfR) family.</text>
</comment>
<dbReference type="Proteomes" id="UP000012112">
    <property type="component" value="Unassembled WGS sequence"/>
</dbReference>
<dbReference type="RefSeq" id="WP_002176947.1">
    <property type="nucleotide sequence ID" value="NZ_AKWD02000013.1"/>
</dbReference>
<evidence type="ECO:0000256" key="1">
    <source>
        <dbReference type="ARBA" id="ARBA00007227"/>
    </source>
</evidence>
<reference evidence="3 4" key="1">
    <citation type="submission" date="2013-01" db="EMBL/GenBank/DDBJ databases">
        <authorList>
            <person name="Harkins D.M."/>
            <person name="Durkin A.S."/>
            <person name="Brinkac L.M."/>
            <person name="Haft D.H."/>
            <person name="Selengut J.D."/>
            <person name="Sanka R."/>
            <person name="DePew J."/>
            <person name="Purushe J."/>
            <person name="Matthias M.A."/>
            <person name="Vinetz J.M."/>
            <person name="Sutton G.G."/>
            <person name="Nierman W.C."/>
            <person name="Fouts D.E."/>
        </authorList>
    </citation>
    <scope>NUCLEOTIDE SEQUENCE [LARGE SCALE GENOMIC DNA]</scope>
    <source>
        <strain evidence="3 4">HAI1536</strain>
    </source>
</reference>
<dbReference type="PROSITE" id="PS50943">
    <property type="entry name" value="HTH_CROC1"/>
    <property type="match status" value="1"/>
</dbReference>
<dbReference type="InterPro" id="IPR010982">
    <property type="entry name" value="Lambda_DNA-bd_dom_sf"/>
</dbReference>
<sequence length="377" mass="43473">MKGKFLGFRLREAREIRNLTLSNLADSLSVSKQAVSQYESGISQPSPDKLIRLLKILRLPSQYFTKERIFSAEKIGVPNFRKFAAASKSAREEVRTKSLWFAELIQVLKNYVNFPKLNLPDFDIPDNFKEISNGMLEDYALQLRKHWNLGLGPISNMVRLLENNGIFVARFSFDDKLDAFSIRIADDSYIILGNNETTCVRSRLDAAHELGHIVLHKNVTEDDQKDPQNHKKIEEQAFRFGAAFLMPMQTFSKELLSLNNEFLIHLKARWKVSKAAMVKRAFDLGLLTDSQLKYFYRMNSGKRFREELDDSMPLEEAVLMKKTIEIMINDAGFDKRDLLDLFAFDEKTIIELLGLQTDFFKVIEDNVINISVKENGK</sequence>
<dbReference type="SUPFAM" id="SSF47413">
    <property type="entry name" value="lambda repressor-like DNA-binding domains"/>
    <property type="match status" value="1"/>
</dbReference>
<dbReference type="OrthoDB" id="9816277at2"/>
<dbReference type="CDD" id="cd00093">
    <property type="entry name" value="HTH_XRE"/>
    <property type="match status" value="1"/>
</dbReference>
<dbReference type="InterPro" id="IPR001387">
    <property type="entry name" value="Cro/C1-type_HTH"/>
</dbReference>
<dbReference type="PANTHER" id="PTHR43236:SF1">
    <property type="entry name" value="BLL7220 PROTEIN"/>
    <property type="match status" value="1"/>
</dbReference>
<feature type="domain" description="HTH cro/C1-type" evidence="2">
    <location>
        <begin position="10"/>
        <end position="64"/>
    </location>
</feature>